<dbReference type="OrthoDB" id="9798990at2"/>
<dbReference type="PANTHER" id="PTHR36173:SF2">
    <property type="entry name" value="RIBONUCLEASE VAPC16"/>
    <property type="match status" value="1"/>
</dbReference>
<dbReference type="InterPro" id="IPR002716">
    <property type="entry name" value="PIN_dom"/>
</dbReference>
<dbReference type="RefSeq" id="WP_143985730.1">
    <property type="nucleotide sequence ID" value="NZ_CP041692.1"/>
</dbReference>
<feature type="domain" description="PIN" evidence="5">
    <location>
        <begin position="4"/>
        <end position="121"/>
    </location>
</feature>
<evidence type="ECO:0000256" key="2">
    <source>
        <dbReference type="ARBA" id="ARBA00022723"/>
    </source>
</evidence>
<keyword evidence="2" id="KW-0479">Metal-binding</keyword>
<organism evidence="6 7">
    <name type="scientific">Microlunatus elymi</name>
    <dbReference type="NCBI Taxonomy" id="2596828"/>
    <lineage>
        <taxon>Bacteria</taxon>
        <taxon>Bacillati</taxon>
        <taxon>Actinomycetota</taxon>
        <taxon>Actinomycetes</taxon>
        <taxon>Propionibacteriales</taxon>
        <taxon>Propionibacteriaceae</taxon>
        <taxon>Microlunatus</taxon>
    </lineage>
</organism>
<dbReference type="InterPro" id="IPR052919">
    <property type="entry name" value="TA_system_RNase"/>
</dbReference>
<dbReference type="Proteomes" id="UP000319263">
    <property type="component" value="Chromosome"/>
</dbReference>
<accession>A0A516PX80</accession>
<dbReference type="CDD" id="cd09872">
    <property type="entry name" value="PIN_Sll0205-like"/>
    <property type="match status" value="1"/>
</dbReference>
<evidence type="ECO:0000256" key="3">
    <source>
        <dbReference type="ARBA" id="ARBA00022801"/>
    </source>
</evidence>
<name>A0A516PX80_9ACTN</name>
<evidence type="ECO:0000256" key="1">
    <source>
        <dbReference type="ARBA" id="ARBA00022722"/>
    </source>
</evidence>
<dbReference type="InterPro" id="IPR041705">
    <property type="entry name" value="PIN_Sll0205"/>
</dbReference>
<dbReference type="Gene3D" id="3.40.50.1010">
    <property type="entry name" value="5'-nuclease"/>
    <property type="match status" value="1"/>
</dbReference>
<sequence>MSRVLLDTHALLWWFTDDPRLSSAARSEIASIDNQVFVSAASAWEISTKQRLGKLDEVPEATERYPQLVALNGFTPLPVEQRHALTAGSFDVVHRDPFDRMLAAQSKLESLPLVTKDPAFQLFEIETLW</sequence>
<keyword evidence="7" id="KW-1185">Reference proteome</keyword>
<evidence type="ECO:0000256" key="4">
    <source>
        <dbReference type="ARBA" id="ARBA00022842"/>
    </source>
</evidence>
<evidence type="ECO:0000259" key="5">
    <source>
        <dbReference type="Pfam" id="PF01850"/>
    </source>
</evidence>
<reference evidence="6 7" key="1">
    <citation type="submission" date="2019-07" db="EMBL/GenBank/DDBJ databases">
        <title>Microlunatus dokdonensis sp. nov. isolated from the rhizospheric soil of the wild plant Elymus tsukushiensis.</title>
        <authorList>
            <person name="Ghim S.-Y."/>
            <person name="Hwang Y.-J."/>
            <person name="Son J.-S."/>
            <person name="Shin J.-H."/>
        </authorList>
    </citation>
    <scope>NUCLEOTIDE SEQUENCE [LARGE SCALE GENOMIC DNA]</scope>
    <source>
        <strain evidence="6 7">KUDC0627</strain>
    </source>
</reference>
<dbReference type="InterPro" id="IPR029060">
    <property type="entry name" value="PIN-like_dom_sf"/>
</dbReference>
<dbReference type="EMBL" id="CP041692">
    <property type="protein sequence ID" value="QDP95762.1"/>
    <property type="molecule type" value="Genomic_DNA"/>
</dbReference>
<gene>
    <name evidence="6" type="ORF">FOE78_07495</name>
</gene>
<keyword evidence="3" id="KW-0378">Hydrolase</keyword>
<dbReference type="GO" id="GO:0004518">
    <property type="term" value="F:nuclease activity"/>
    <property type="evidence" value="ECO:0007669"/>
    <property type="project" value="UniProtKB-KW"/>
</dbReference>
<dbReference type="Pfam" id="PF01850">
    <property type="entry name" value="PIN"/>
    <property type="match status" value="1"/>
</dbReference>
<dbReference type="KEGG" id="mik:FOE78_07495"/>
<dbReference type="PANTHER" id="PTHR36173">
    <property type="entry name" value="RIBONUCLEASE VAPC16-RELATED"/>
    <property type="match status" value="1"/>
</dbReference>
<dbReference type="GO" id="GO:0016787">
    <property type="term" value="F:hydrolase activity"/>
    <property type="evidence" value="ECO:0007669"/>
    <property type="project" value="UniProtKB-KW"/>
</dbReference>
<proteinExistence type="predicted"/>
<keyword evidence="4" id="KW-0460">Magnesium</keyword>
<dbReference type="SUPFAM" id="SSF88723">
    <property type="entry name" value="PIN domain-like"/>
    <property type="match status" value="1"/>
</dbReference>
<evidence type="ECO:0000313" key="7">
    <source>
        <dbReference type="Proteomes" id="UP000319263"/>
    </source>
</evidence>
<dbReference type="AlphaFoldDB" id="A0A516PX80"/>
<evidence type="ECO:0000313" key="6">
    <source>
        <dbReference type="EMBL" id="QDP95762.1"/>
    </source>
</evidence>
<dbReference type="GO" id="GO:0046872">
    <property type="term" value="F:metal ion binding"/>
    <property type="evidence" value="ECO:0007669"/>
    <property type="project" value="UniProtKB-KW"/>
</dbReference>
<protein>
    <submittedName>
        <fullName evidence="6">Type II toxin-antitoxin system VapC family toxin</fullName>
    </submittedName>
</protein>
<keyword evidence="1" id="KW-0540">Nuclease</keyword>